<dbReference type="Pfam" id="PF00141">
    <property type="entry name" value="peroxidase"/>
    <property type="match status" value="1"/>
</dbReference>
<sequence>MDSKLLICIVLSILVVGTAHCQLSENFYTSSCPGGVALVTQLTRSRVSADRTMAPSLLRLHFHDCFVQGCDGSVLLDNPSGQGEKESLGNKGTLRGFDVIDDIKKQLEALCPGVISCADILALVARDAVVAIGGTNWSVPLGRRDGSGSSATLANSNLPPPNSNFNALSTLFTSKGFTNSELVTLSGAHTVGVTLCSTIQPRLYNFSSTTATDPAIDPTFAASLKRQCAFGDTTTRIKLDQTTALDTWDQNYYSNVLRGKAVFQSDASLRSNGNSLSRVNQLARSGSVFNRDFGNAMVKMGRIQILTGAQGQIRKNCRAVNS</sequence>
<dbReference type="GO" id="GO:0020037">
    <property type="term" value="F:heme binding"/>
    <property type="evidence" value="ECO:0007669"/>
    <property type="project" value="UniProtKB-UniRule"/>
</dbReference>
<evidence type="ECO:0000256" key="5">
    <source>
        <dbReference type="ARBA" id="ARBA00022559"/>
    </source>
</evidence>
<comment type="cofactor">
    <cofactor evidence="14 17">
        <name>heme b</name>
        <dbReference type="ChEBI" id="CHEBI:60344"/>
    </cofactor>
    <text evidence="14 17">Binds 1 heme b (iron(II)-protoporphyrin IX) group per subunit.</text>
</comment>
<feature type="chain" id="PRO_5044535483" description="Peroxidase" evidence="17">
    <location>
        <begin position="22"/>
        <end position="322"/>
    </location>
</feature>
<comment type="catalytic activity">
    <reaction evidence="1 17">
        <text>2 a phenolic donor + H2O2 = 2 a phenolic radical donor + 2 H2O</text>
        <dbReference type="Rhea" id="RHEA:56136"/>
        <dbReference type="ChEBI" id="CHEBI:15377"/>
        <dbReference type="ChEBI" id="CHEBI:16240"/>
        <dbReference type="ChEBI" id="CHEBI:139520"/>
        <dbReference type="ChEBI" id="CHEBI:139521"/>
        <dbReference type="EC" id="1.11.1.7"/>
    </reaction>
</comment>
<dbReference type="EC" id="1.11.1.7" evidence="4 17"/>
<feature type="site" description="Transition state stabilizer" evidence="15">
    <location>
        <position position="59"/>
    </location>
</feature>
<evidence type="ECO:0000256" key="14">
    <source>
        <dbReference type="PIRSR" id="PIRSR600823-3"/>
    </source>
</evidence>
<evidence type="ECO:0000256" key="1">
    <source>
        <dbReference type="ARBA" id="ARBA00000189"/>
    </source>
</evidence>
<evidence type="ECO:0000256" key="13">
    <source>
        <dbReference type="PIRSR" id="PIRSR600823-2"/>
    </source>
</evidence>
<keyword evidence="20" id="KW-1185">Reference proteome</keyword>
<feature type="binding site" evidence="14">
    <location>
        <position position="249"/>
    </location>
    <ligand>
        <name>Ca(2+)</name>
        <dbReference type="ChEBI" id="CHEBI:29108"/>
        <label>2</label>
    </ligand>
</feature>
<evidence type="ECO:0000256" key="9">
    <source>
        <dbReference type="ARBA" id="ARBA00023004"/>
    </source>
</evidence>
<feature type="binding site" evidence="14">
    <location>
        <position position="67"/>
    </location>
    <ligand>
        <name>Ca(2+)</name>
        <dbReference type="ChEBI" id="CHEBI:29108"/>
        <label>1</label>
    </ligand>
</feature>
<feature type="binding site" evidence="14">
    <location>
        <position position="190"/>
    </location>
    <ligand>
        <name>Ca(2+)</name>
        <dbReference type="ChEBI" id="CHEBI:29108"/>
        <label>2</label>
    </ligand>
</feature>
<dbReference type="InterPro" id="IPR010255">
    <property type="entry name" value="Haem_peroxidase_sf"/>
</dbReference>
<feature type="domain" description="Plant heme peroxidase family profile" evidence="18">
    <location>
        <begin position="22"/>
        <end position="321"/>
    </location>
</feature>
<reference evidence="19 20" key="1">
    <citation type="submission" date="2024-09" db="EMBL/GenBank/DDBJ databases">
        <title>Chromosome-scale assembly of Riccia fluitans.</title>
        <authorList>
            <person name="Paukszto L."/>
            <person name="Sawicki J."/>
            <person name="Karawczyk K."/>
            <person name="Piernik-Szablinska J."/>
            <person name="Szczecinska M."/>
            <person name="Mazdziarz M."/>
        </authorList>
    </citation>
    <scope>NUCLEOTIDE SEQUENCE [LARGE SCALE GENOMIC DNA]</scope>
    <source>
        <strain evidence="19">Rf_01</strain>
        <tissue evidence="19">Aerial parts of the thallus</tissue>
    </source>
</reference>
<dbReference type="InterPro" id="IPR019794">
    <property type="entry name" value="Peroxidases_AS"/>
</dbReference>
<name>A0ABD1XMV8_9MARC</name>
<dbReference type="Gene3D" id="1.10.520.10">
    <property type="match status" value="1"/>
</dbReference>
<feature type="active site" description="Proton acceptor" evidence="12">
    <location>
        <position position="63"/>
    </location>
</feature>
<feature type="binding site" evidence="14">
    <location>
        <position position="64"/>
    </location>
    <ligand>
        <name>Ca(2+)</name>
        <dbReference type="ChEBI" id="CHEBI:29108"/>
        <label>1</label>
    </ligand>
</feature>
<evidence type="ECO:0000256" key="3">
    <source>
        <dbReference type="ARBA" id="ARBA00006873"/>
    </source>
</evidence>
<keyword evidence="17" id="KW-0732">Signal</keyword>
<dbReference type="SUPFAM" id="SSF48113">
    <property type="entry name" value="Heme-dependent peroxidases"/>
    <property type="match status" value="1"/>
</dbReference>
<feature type="binding site" evidence="14">
    <location>
        <position position="243"/>
    </location>
    <ligand>
        <name>Ca(2+)</name>
        <dbReference type="ChEBI" id="CHEBI:29108"/>
        <label>2</label>
    </ligand>
</feature>
<dbReference type="PANTHER" id="PTHR31235">
    <property type="entry name" value="PEROXIDASE 25-RELATED"/>
    <property type="match status" value="1"/>
</dbReference>
<evidence type="ECO:0000256" key="12">
    <source>
        <dbReference type="PIRSR" id="PIRSR600823-1"/>
    </source>
</evidence>
<protein>
    <recommendedName>
        <fullName evidence="4 17">Peroxidase</fullName>
        <ecNumber evidence="4 17">1.11.1.7</ecNumber>
    </recommendedName>
</protein>
<dbReference type="AlphaFoldDB" id="A0ABD1XMV8"/>
<evidence type="ECO:0000256" key="4">
    <source>
        <dbReference type="ARBA" id="ARBA00012313"/>
    </source>
</evidence>
<evidence type="ECO:0000256" key="11">
    <source>
        <dbReference type="ARBA" id="ARBA00023324"/>
    </source>
</evidence>
<dbReference type="GO" id="GO:0042744">
    <property type="term" value="P:hydrogen peroxide catabolic process"/>
    <property type="evidence" value="ECO:0007669"/>
    <property type="project" value="UniProtKB-KW"/>
</dbReference>
<dbReference type="GO" id="GO:0006979">
    <property type="term" value="P:response to oxidative stress"/>
    <property type="evidence" value="ECO:0007669"/>
    <property type="project" value="UniProtKB-UniRule"/>
</dbReference>
<feature type="disulfide bond" evidence="16">
    <location>
        <begin position="196"/>
        <end position="228"/>
    </location>
</feature>
<evidence type="ECO:0000256" key="17">
    <source>
        <dbReference type="RuleBase" id="RU362060"/>
    </source>
</evidence>
<dbReference type="InterPro" id="IPR000823">
    <property type="entry name" value="Peroxidase_pln"/>
</dbReference>
<accession>A0ABD1XMV8</accession>
<evidence type="ECO:0000313" key="19">
    <source>
        <dbReference type="EMBL" id="KAL2609251.1"/>
    </source>
</evidence>
<keyword evidence="6 17" id="KW-0349">Heme</keyword>
<comment type="similarity">
    <text evidence="3">Belongs to the peroxidase family. Ascorbate peroxidase subfamily.</text>
</comment>
<feature type="binding site" evidence="14">
    <location>
        <position position="240"/>
    </location>
    <ligand>
        <name>Ca(2+)</name>
        <dbReference type="ChEBI" id="CHEBI:29108"/>
        <label>2</label>
    </ligand>
</feature>
<proteinExistence type="inferred from homology"/>
<dbReference type="Gene3D" id="1.10.420.10">
    <property type="entry name" value="Peroxidase, domain 2"/>
    <property type="match status" value="1"/>
</dbReference>
<feature type="binding site" evidence="14">
    <location>
        <position position="71"/>
    </location>
    <ligand>
        <name>Ca(2+)</name>
        <dbReference type="ChEBI" id="CHEBI:29108"/>
        <label>1</label>
    </ligand>
</feature>
<evidence type="ECO:0000256" key="15">
    <source>
        <dbReference type="PIRSR" id="PIRSR600823-4"/>
    </source>
</evidence>
<keyword evidence="5 17" id="KW-0575">Peroxidase</keyword>
<feature type="binding site" evidence="14">
    <location>
        <position position="84"/>
    </location>
    <ligand>
        <name>Ca(2+)</name>
        <dbReference type="ChEBI" id="CHEBI:29108"/>
        <label>1</label>
    </ligand>
</feature>
<dbReference type="InterPro" id="IPR019793">
    <property type="entry name" value="Peroxidases_heam-ligand_BS"/>
</dbReference>
<dbReference type="Proteomes" id="UP001605036">
    <property type="component" value="Unassembled WGS sequence"/>
</dbReference>
<gene>
    <name evidence="19" type="ORF">R1flu_027824</name>
</gene>
<keyword evidence="9 14" id="KW-0408">Iron</keyword>
<dbReference type="PROSITE" id="PS00435">
    <property type="entry name" value="PEROXIDASE_1"/>
    <property type="match status" value="1"/>
</dbReference>
<evidence type="ECO:0000256" key="16">
    <source>
        <dbReference type="PIRSR" id="PIRSR600823-5"/>
    </source>
</evidence>
<comment type="caution">
    <text evidence="19">The sequence shown here is derived from an EMBL/GenBank/DDBJ whole genome shotgun (WGS) entry which is preliminary data.</text>
</comment>
<dbReference type="GO" id="GO:0046872">
    <property type="term" value="F:metal ion binding"/>
    <property type="evidence" value="ECO:0007669"/>
    <property type="project" value="UniProtKB-UniRule"/>
</dbReference>
<keyword evidence="14 17" id="KW-0106">Calcium</keyword>
<comment type="subcellular location">
    <subcellularLocation>
        <location evidence="17">Secreted</location>
    </subcellularLocation>
</comment>
<feature type="binding site" evidence="14">
    <location>
        <position position="73"/>
    </location>
    <ligand>
        <name>Ca(2+)</name>
        <dbReference type="ChEBI" id="CHEBI:29108"/>
        <label>1</label>
    </ligand>
</feature>
<dbReference type="FunFam" id="1.10.420.10:FF:000001">
    <property type="entry name" value="Peroxidase"/>
    <property type="match status" value="1"/>
</dbReference>
<evidence type="ECO:0000256" key="8">
    <source>
        <dbReference type="ARBA" id="ARBA00023002"/>
    </source>
</evidence>
<feature type="disulfide bond" evidence="16">
    <location>
        <begin position="65"/>
        <end position="70"/>
    </location>
</feature>
<dbReference type="GO" id="GO:0140825">
    <property type="term" value="F:lactoperoxidase activity"/>
    <property type="evidence" value="ECO:0007669"/>
    <property type="project" value="UniProtKB-EC"/>
</dbReference>
<dbReference type="InterPro" id="IPR002016">
    <property type="entry name" value="Haem_peroxidase"/>
</dbReference>
<dbReference type="FunFam" id="1.10.520.10:FF:000008">
    <property type="entry name" value="Peroxidase"/>
    <property type="match status" value="1"/>
</dbReference>
<evidence type="ECO:0000256" key="7">
    <source>
        <dbReference type="ARBA" id="ARBA00022723"/>
    </source>
</evidence>
<keyword evidence="17" id="KW-0964">Secreted</keyword>
<feature type="disulfide bond" evidence="16">
    <location>
        <begin position="32"/>
        <end position="111"/>
    </location>
</feature>
<feature type="signal peptide" evidence="17">
    <location>
        <begin position="1"/>
        <end position="21"/>
    </location>
</feature>
<feature type="disulfide bond" evidence="16">
    <location>
        <begin position="117"/>
        <end position="317"/>
    </location>
</feature>
<evidence type="ECO:0000256" key="2">
    <source>
        <dbReference type="ARBA" id="ARBA00002322"/>
    </source>
</evidence>
<feature type="binding site" evidence="14">
    <location>
        <position position="69"/>
    </location>
    <ligand>
        <name>Ca(2+)</name>
        <dbReference type="ChEBI" id="CHEBI:29108"/>
        <label>1</label>
    </ligand>
</feature>
<dbReference type="PROSITE" id="PS50873">
    <property type="entry name" value="PEROXIDASE_4"/>
    <property type="match status" value="1"/>
</dbReference>
<evidence type="ECO:0000256" key="6">
    <source>
        <dbReference type="ARBA" id="ARBA00022617"/>
    </source>
</evidence>
<dbReference type="EMBL" id="JBHFFA010000008">
    <property type="protein sequence ID" value="KAL2609251.1"/>
    <property type="molecule type" value="Genomic_DNA"/>
</dbReference>
<comment type="similarity">
    <text evidence="17">Belongs to the peroxidase family. Classical plant (class III) peroxidase subfamily.</text>
</comment>
<comment type="function">
    <text evidence="2">Removal of H(2)O(2), oxidation of toxic reductants, biosynthesis and degradation of lignin, suberization, auxin catabolism, response to environmental stresses such as wounding, pathogen attack and oxidative stress. These functions might be dependent on each isozyme/isoform in each plant tissue.</text>
</comment>
<comment type="cofactor">
    <cofactor evidence="14 17">
        <name>Ca(2+)</name>
        <dbReference type="ChEBI" id="CHEBI:29108"/>
    </cofactor>
    <text evidence="14 17">Binds 2 calcium ions per subunit.</text>
</comment>
<dbReference type="GO" id="GO:0005576">
    <property type="term" value="C:extracellular region"/>
    <property type="evidence" value="ECO:0007669"/>
    <property type="project" value="UniProtKB-SubCell"/>
</dbReference>
<evidence type="ECO:0000259" key="18">
    <source>
        <dbReference type="PROSITE" id="PS50873"/>
    </source>
</evidence>
<keyword evidence="8 17" id="KW-0560">Oxidoreductase</keyword>
<dbReference type="InterPro" id="IPR033905">
    <property type="entry name" value="Secretory_peroxidase"/>
</dbReference>
<evidence type="ECO:0000313" key="20">
    <source>
        <dbReference type="Proteomes" id="UP001605036"/>
    </source>
</evidence>
<dbReference type="PRINTS" id="PR00458">
    <property type="entry name" value="PEROXIDASE"/>
</dbReference>
<dbReference type="PRINTS" id="PR00461">
    <property type="entry name" value="PLPEROXIDASE"/>
</dbReference>
<organism evidence="19 20">
    <name type="scientific">Riccia fluitans</name>
    <dbReference type="NCBI Taxonomy" id="41844"/>
    <lineage>
        <taxon>Eukaryota</taxon>
        <taxon>Viridiplantae</taxon>
        <taxon>Streptophyta</taxon>
        <taxon>Embryophyta</taxon>
        <taxon>Marchantiophyta</taxon>
        <taxon>Marchantiopsida</taxon>
        <taxon>Marchantiidae</taxon>
        <taxon>Marchantiales</taxon>
        <taxon>Ricciaceae</taxon>
        <taxon>Riccia</taxon>
    </lineage>
</organism>
<keyword evidence="7 14" id="KW-0479">Metal-binding</keyword>
<keyword evidence="11 17" id="KW-0376">Hydrogen peroxide</keyword>
<dbReference type="CDD" id="cd00693">
    <property type="entry name" value="secretory_peroxidase"/>
    <property type="match status" value="1"/>
</dbReference>
<evidence type="ECO:0000256" key="10">
    <source>
        <dbReference type="ARBA" id="ARBA00023157"/>
    </source>
</evidence>
<keyword evidence="10 16" id="KW-1015">Disulfide bond</keyword>
<feature type="binding site" description="axial binding residue" evidence="14">
    <location>
        <position position="189"/>
    </location>
    <ligand>
        <name>heme b</name>
        <dbReference type="ChEBI" id="CHEBI:60344"/>
    </ligand>
    <ligandPart>
        <name>Fe</name>
        <dbReference type="ChEBI" id="CHEBI:18248"/>
    </ligandPart>
</feature>
<dbReference type="PROSITE" id="PS00436">
    <property type="entry name" value="PEROXIDASE_2"/>
    <property type="match status" value="1"/>
</dbReference>
<feature type="binding site" evidence="13">
    <location>
        <position position="159"/>
    </location>
    <ligand>
        <name>substrate</name>
    </ligand>
</feature>